<dbReference type="PANTHER" id="PTHR37954">
    <property type="entry name" value="BLL4979 PROTEIN"/>
    <property type="match status" value="1"/>
</dbReference>
<evidence type="ECO:0000313" key="4">
    <source>
        <dbReference type="Proteomes" id="UP000323392"/>
    </source>
</evidence>
<dbReference type="EMBL" id="FRBG01000012">
    <property type="protein sequence ID" value="SHL14210.1"/>
    <property type="molecule type" value="Genomic_DNA"/>
</dbReference>
<dbReference type="OrthoDB" id="378658at2"/>
<dbReference type="PATRIC" id="fig|1121328.3.peg.1080"/>
<organism evidence="1 3">
    <name type="scientific">Alkalithermobacter thermoalcaliphilus JW-YL-7 = DSM 7308</name>
    <dbReference type="NCBI Taxonomy" id="1121328"/>
    <lineage>
        <taxon>Bacteria</taxon>
        <taxon>Bacillati</taxon>
        <taxon>Bacillota</taxon>
        <taxon>Clostridia</taxon>
        <taxon>Peptostreptococcales</taxon>
        <taxon>Tepidibacteraceae</taxon>
        <taxon>Alkalithermobacter</taxon>
    </lineage>
</organism>
<accession>A0A150FS12</accession>
<dbReference type="PANTHER" id="PTHR37954:SF3">
    <property type="entry name" value="DUF169 DOMAIN-CONTAINING PROTEIN"/>
    <property type="match status" value="1"/>
</dbReference>
<keyword evidence="4" id="KW-1185">Reference proteome</keyword>
<dbReference type="RefSeq" id="WP_066070108.1">
    <property type="nucleotide sequence ID" value="NZ_FRBG01000012.1"/>
</dbReference>
<dbReference type="AlphaFoldDB" id="A0A150FS12"/>
<dbReference type="Proteomes" id="UP000092605">
    <property type="component" value="Unassembled WGS sequence"/>
</dbReference>
<evidence type="ECO:0000313" key="1">
    <source>
        <dbReference type="EMBL" id="KXZ39995.1"/>
    </source>
</evidence>
<dbReference type="Proteomes" id="UP000323392">
    <property type="component" value="Unassembled WGS sequence"/>
</dbReference>
<name>A0A150FS12_CLOPD</name>
<reference evidence="1 3" key="1">
    <citation type="submission" date="2016-02" db="EMBL/GenBank/DDBJ databases">
        <title>Draft genome sequence for Clostridium paradoxum JW-YL-7.</title>
        <authorList>
            <person name="Utturkar S.M."/>
            <person name="Lancaster A."/>
            <person name="Poole F.L."/>
            <person name="Adams M.W."/>
            <person name="Brown S.D."/>
        </authorList>
    </citation>
    <scope>NUCLEOTIDE SEQUENCE [LARGE SCALE GENOMIC DNA]</scope>
    <source>
        <strain evidence="1 3">JW-YL-7</strain>
    </source>
</reference>
<dbReference type="STRING" id="1121328.JWYL7_1070"/>
<proteinExistence type="predicted"/>
<evidence type="ECO:0000313" key="3">
    <source>
        <dbReference type="Proteomes" id="UP000092605"/>
    </source>
</evidence>
<dbReference type="EMBL" id="LSFY01000001">
    <property type="protein sequence ID" value="KXZ39995.1"/>
    <property type="molecule type" value="Genomic_DNA"/>
</dbReference>
<comment type="caution">
    <text evidence="1">The sequence shown here is derived from an EMBL/GenBank/DDBJ whole genome shotgun (WGS) entry which is preliminary data.</text>
</comment>
<dbReference type="Pfam" id="PF02596">
    <property type="entry name" value="DUF169"/>
    <property type="match status" value="1"/>
</dbReference>
<protein>
    <submittedName>
        <fullName evidence="2">Uncharacterized conserved protein, DUF169 family</fullName>
    </submittedName>
</protein>
<sequence>MDIKSSVELIESYLDLDRKPVGVKFFFNKDEFDNFEVPQKDRKVTYCNSVQLASRGQAMKLTKANQACPNGAFALHFTEVPEPIANGKGRFSKHIYKDVETSKSINDNMLFLKEQLAGVAVMPLENYTEAPDVVIVVSSSYNVMRMIQGHGYFNGYTNNLRTVGLQAVCQDLTTYPYNTQDINISLLCPGTRLVANWQANEIGIGIPFAKWYEVVQGVIETTNPFERDKNKKGIVERLKARGLDASGIIFGQNYDDGSYSGGKIEIEELSK</sequence>
<dbReference type="InterPro" id="IPR003748">
    <property type="entry name" value="DUF169"/>
</dbReference>
<gene>
    <name evidence="1" type="ORF">JWYL7_1070</name>
    <name evidence="2" type="ORF">SAMN05661008_01545</name>
</gene>
<evidence type="ECO:0000313" key="2">
    <source>
        <dbReference type="EMBL" id="SHL14210.1"/>
    </source>
</evidence>
<reference evidence="2 4" key="2">
    <citation type="submission" date="2016-11" db="EMBL/GenBank/DDBJ databases">
        <authorList>
            <person name="Varghese N."/>
            <person name="Submissions S."/>
        </authorList>
    </citation>
    <scope>NUCLEOTIDE SEQUENCE [LARGE SCALE GENOMIC DNA]</scope>
    <source>
        <strain evidence="2 4">DSM 7308</strain>
    </source>
</reference>